<dbReference type="Proteomes" id="UP001055811">
    <property type="component" value="Linkage Group LG05"/>
</dbReference>
<organism evidence="1 2">
    <name type="scientific">Cichorium intybus</name>
    <name type="common">Chicory</name>
    <dbReference type="NCBI Taxonomy" id="13427"/>
    <lineage>
        <taxon>Eukaryota</taxon>
        <taxon>Viridiplantae</taxon>
        <taxon>Streptophyta</taxon>
        <taxon>Embryophyta</taxon>
        <taxon>Tracheophyta</taxon>
        <taxon>Spermatophyta</taxon>
        <taxon>Magnoliopsida</taxon>
        <taxon>eudicotyledons</taxon>
        <taxon>Gunneridae</taxon>
        <taxon>Pentapetalae</taxon>
        <taxon>asterids</taxon>
        <taxon>campanulids</taxon>
        <taxon>Asterales</taxon>
        <taxon>Asteraceae</taxon>
        <taxon>Cichorioideae</taxon>
        <taxon>Cichorieae</taxon>
        <taxon>Cichoriinae</taxon>
        <taxon>Cichorium</taxon>
    </lineage>
</organism>
<reference evidence="2" key="1">
    <citation type="journal article" date="2022" name="Mol. Ecol. Resour.">
        <title>The genomes of chicory, endive, great burdock and yacon provide insights into Asteraceae palaeo-polyploidization history and plant inulin production.</title>
        <authorList>
            <person name="Fan W."/>
            <person name="Wang S."/>
            <person name="Wang H."/>
            <person name="Wang A."/>
            <person name="Jiang F."/>
            <person name="Liu H."/>
            <person name="Zhao H."/>
            <person name="Xu D."/>
            <person name="Zhang Y."/>
        </authorList>
    </citation>
    <scope>NUCLEOTIDE SEQUENCE [LARGE SCALE GENOMIC DNA]</scope>
    <source>
        <strain evidence="2">cv. Punajuju</strain>
    </source>
</reference>
<dbReference type="EMBL" id="CM042013">
    <property type="protein sequence ID" value="KAI3738683.1"/>
    <property type="molecule type" value="Genomic_DNA"/>
</dbReference>
<comment type="caution">
    <text evidence="1">The sequence shown here is derived from an EMBL/GenBank/DDBJ whole genome shotgun (WGS) entry which is preliminary data.</text>
</comment>
<keyword evidence="2" id="KW-1185">Reference proteome</keyword>
<accession>A0ACB9CWG6</accession>
<evidence type="ECO:0000313" key="2">
    <source>
        <dbReference type="Proteomes" id="UP001055811"/>
    </source>
</evidence>
<gene>
    <name evidence="1" type="ORF">L2E82_28774</name>
</gene>
<name>A0ACB9CWG6_CICIN</name>
<protein>
    <submittedName>
        <fullName evidence="1">Uncharacterized protein</fullName>
    </submittedName>
</protein>
<proteinExistence type="predicted"/>
<evidence type="ECO:0000313" key="1">
    <source>
        <dbReference type="EMBL" id="KAI3738683.1"/>
    </source>
</evidence>
<reference evidence="1 2" key="2">
    <citation type="journal article" date="2022" name="Mol. Ecol. Resour.">
        <title>The genomes of chicory, endive, great burdock and yacon provide insights into Asteraceae paleo-polyploidization history and plant inulin production.</title>
        <authorList>
            <person name="Fan W."/>
            <person name="Wang S."/>
            <person name="Wang H."/>
            <person name="Wang A."/>
            <person name="Jiang F."/>
            <person name="Liu H."/>
            <person name="Zhao H."/>
            <person name="Xu D."/>
            <person name="Zhang Y."/>
        </authorList>
    </citation>
    <scope>NUCLEOTIDE SEQUENCE [LARGE SCALE GENOMIC DNA]</scope>
    <source>
        <strain evidence="2">cv. Punajuju</strain>
        <tissue evidence="1">Leaves</tissue>
    </source>
</reference>
<sequence>MMFVDQSKFQFVGQIPLAMLDRVPRGNEVIGSYRSMLIQPYPIRVIPQDEEIQFSNPLNVSIPFTTLETTIETSIPVETSSGDEGLNASDIELAPISTSSNLNEDIVKLVCEAKMARERDEGGSHSSLEATLKLIEETKARELKLHESLKKNQDHLKFFEPSVKIYYMKISQLLIMRND</sequence>